<dbReference type="InterPro" id="IPR021296">
    <property type="entry name" value="DUF2868"/>
</dbReference>
<evidence type="ECO:0000313" key="4">
    <source>
        <dbReference type="Proteomes" id="UP000826725"/>
    </source>
</evidence>
<dbReference type="KEGG" id="dbk:DGMP_20200"/>
<dbReference type="Pfam" id="PF11067">
    <property type="entry name" value="DUF2868"/>
    <property type="match status" value="1"/>
</dbReference>
<evidence type="ECO:0000313" key="3">
    <source>
        <dbReference type="EMBL" id="BCL61327.1"/>
    </source>
</evidence>
<sequence>MKLRWNYKDIIDLAYFQNRDADAEPDKLHQRDREIYREAFKDDSSLTDDQIIKTWLRKRTADEFPDETNRSPGRLFSDAHILARTLIIIAGVVSGMGAGLSFFHYSGTTPINVFQFLLVFVFSQILLTCFLISSLFIRKIRSKKGAPSFYRFFFGRLLKKGADLLARQWSRHLPGKKRLSFSHALGIVTSQGKLYGSLFYWIFFNLAQIFALSFNSGLLAATLLKISTNDLAFGWQSTLQFSAASLHKLISLLALPWSWFVPPSLAYPSLEQIEGSRILLKEGIYMLATENLVSWWPFLIFCLLFYGLFFRLLCYLAGKIMEKRVLNRNPWRSAASQRTVQRMTTPLFSTQAGPERKKLEEENHGLVSSAPSDNSRTYPQTVLVADDIAPLFPETKIQNLLRKHGFTPRRTTVFMADYDTDLKIVQELSEKNRDSQTGLFLLVEGWMVPLTDFLTYLQELRKSLPRETIITVGLVGRPSGTAFSPVTENEYAIWHKKINALGDPFLQLLALTPEKEK</sequence>
<dbReference type="AlphaFoldDB" id="A0A8D5JM86"/>
<dbReference type="EMBL" id="AP024086">
    <property type="protein sequence ID" value="BCL61327.1"/>
    <property type="molecule type" value="Genomic_DNA"/>
</dbReference>
<evidence type="ECO:0000256" key="1">
    <source>
        <dbReference type="SAM" id="MobiDB-lite"/>
    </source>
</evidence>
<feature type="compositionally biased region" description="Basic and acidic residues" evidence="1">
    <location>
        <begin position="354"/>
        <end position="364"/>
    </location>
</feature>
<feature type="region of interest" description="Disordered" evidence="1">
    <location>
        <begin position="350"/>
        <end position="374"/>
    </location>
</feature>
<keyword evidence="2" id="KW-0472">Membrane</keyword>
<dbReference type="RefSeq" id="WP_228853791.1">
    <property type="nucleotide sequence ID" value="NZ_AP024086.1"/>
</dbReference>
<name>A0A8D5JM86_9BACT</name>
<keyword evidence="2" id="KW-0812">Transmembrane</keyword>
<feature type="transmembrane region" description="Helical" evidence="2">
    <location>
        <begin position="209"/>
        <end position="227"/>
    </location>
</feature>
<feature type="transmembrane region" description="Helical" evidence="2">
    <location>
        <begin position="116"/>
        <end position="137"/>
    </location>
</feature>
<gene>
    <name evidence="3" type="ORF">DGMP_20200</name>
</gene>
<protein>
    <recommendedName>
        <fullName evidence="5">DUF2868 domain-containing protein</fullName>
    </recommendedName>
</protein>
<evidence type="ECO:0008006" key="5">
    <source>
        <dbReference type="Google" id="ProtNLM"/>
    </source>
</evidence>
<evidence type="ECO:0000256" key="2">
    <source>
        <dbReference type="SAM" id="Phobius"/>
    </source>
</evidence>
<keyword evidence="2" id="KW-1133">Transmembrane helix</keyword>
<organism evidence="3 4">
    <name type="scientific">Desulfomarina profundi</name>
    <dbReference type="NCBI Taxonomy" id="2772557"/>
    <lineage>
        <taxon>Bacteria</taxon>
        <taxon>Pseudomonadati</taxon>
        <taxon>Thermodesulfobacteriota</taxon>
        <taxon>Desulfobulbia</taxon>
        <taxon>Desulfobulbales</taxon>
        <taxon>Desulfobulbaceae</taxon>
        <taxon>Desulfomarina</taxon>
    </lineage>
</organism>
<reference evidence="3" key="1">
    <citation type="submission" date="2020-09" db="EMBL/GenBank/DDBJ databases">
        <title>Desulfogranum mesoprofundum gen. nov., sp. nov., a novel mesophilic, sulfate-reducing chemolithoautotroph isolated from a deep-sea hydrothermal vent chimney in the Suiyo Seamount.</title>
        <authorList>
            <person name="Hashimoto Y."/>
            <person name="Nakagawa S."/>
        </authorList>
    </citation>
    <scope>NUCLEOTIDE SEQUENCE</scope>
    <source>
        <strain evidence="3">KT2</strain>
    </source>
</reference>
<proteinExistence type="predicted"/>
<keyword evidence="4" id="KW-1185">Reference proteome</keyword>
<dbReference type="Proteomes" id="UP000826725">
    <property type="component" value="Chromosome"/>
</dbReference>
<feature type="transmembrane region" description="Helical" evidence="2">
    <location>
        <begin position="295"/>
        <end position="318"/>
    </location>
</feature>
<feature type="transmembrane region" description="Helical" evidence="2">
    <location>
        <begin position="81"/>
        <end position="104"/>
    </location>
</feature>
<accession>A0A8D5JM86</accession>